<proteinExistence type="predicted"/>
<dbReference type="PANTHER" id="PTHR34980">
    <property type="entry name" value="INNER MEMBRANE PROTEIN-RELATED-RELATED"/>
    <property type="match status" value="1"/>
</dbReference>
<feature type="transmembrane region" description="Helical" evidence="1">
    <location>
        <begin position="26"/>
        <end position="43"/>
    </location>
</feature>
<evidence type="ECO:0000313" key="3">
    <source>
        <dbReference type="Proteomes" id="UP000642488"/>
    </source>
</evidence>
<feature type="transmembrane region" description="Helical" evidence="1">
    <location>
        <begin position="111"/>
        <end position="132"/>
    </location>
</feature>
<gene>
    <name evidence="2" type="ORF">ILP92_14280</name>
</gene>
<dbReference type="GO" id="GO:0005886">
    <property type="term" value="C:plasma membrane"/>
    <property type="evidence" value="ECO:0007669"/>
    <property type="project" value="TreeGrafter"/>
</dbReference>
<dbReference type="PANTHER" id="PTHR34980:SF2">
    <property type="entry name" value="INNER MEMBRANE PROTEIN YHAH-RELATED"/>
    <property type="match status" value="1"/>
</dbReference>
<dbReference type="InterPro" id="IPR008523">
    <property type="entry name" value="DUF805"/>
</dbReference>
<evidence type="ECO:0000256" key="1">
    <source>
        <dbReference type="SAM" id="Phobius"/>
    </source>
</evidence>
<sequence>MTPAAAIRTCLSKYATFSGRASRSEYWWFFLAYFLCGLVVGIIGKWAQLIYVALVIVPLTAAGARRLQDTGRPGWYIFVPLGVMLLFAWIAPAANLTGEDSGAQVVDTGSVLLAGILLVVQLIVAVVFLYWLTRPSERGPNAYGPSPDLGAVA</sequence>
<keyword evidence="1" id="KW-1133">Transmembrane helix</keyword>
<name>A0A934IJ72_9RHOB</name>
<protein>
    <submittedName>
        <fullName evidence="2">DUF805 domain-containing protein</fullName>
    </submittedName>
</protein>
<comment type="caution">
    <text evidence="2">The sequence shown here is derived from an EMBL/GenBank/DDBJ whole genome shotgun (WGS) entry which is preliminary data.</text>
</comment>
<reference evidence="2" key="1">
    <citation type="submission" date="2020-12" db="EMBL/GenBank/DDBJ databases">
        <title>Bacterial taxonomy.</title>
        <authorList>
            <person name="Pan X."/>
        </authorList>
    </citation>
    <scope>NUCLEOTIDE SEQUENCE</scope>
    <source>
        <strain evidence="2">KCTC 52957</strain>
    </source>
</reference>
<keyword evidence="1" id="KW-0472">Membrane</keyword>
<feature type="transmembrane region" description="Helical" evidence="1">
    <location>
        <begin position="74"/>
        <end position="91"/>
    </location>
</feature>
<keyword evidence="3" id="KW-1185">Reference proteome</keyword>
<dbReference type="RefSeq" id="WP_198917089.1">
    <property type="nucleotide sequence ID" value="NZ_JAEKPD010000015.1"/>
</dbReference>
<dbReference type="AlphaFoldDB" id="A0A934IJ72"/>
<evidence type="ECO:0000313" key="2">
    <source>
        <dbReference type="EMBL" id="MBJ3763916.1"/>
    </source>
</evidence>
<dbReference type="EMBL" id="JAEKPD010000015">
    <property type="protein sequence ID" value="MBJ3763916.1"/>
    <property type="molecule type" value="Genomic_DNA"/>
</dbReference>
<organism evidence="2 3">
    <name type="scientific">Palleronia pontilimi</name>
    <dbReference type="NCBI Taxonomy" id="1964209"/>
    <lineage>
        <taxon>Bacteria</taxon>
        <taxon>Pseudomonadati</taxon>
        <taxon>Pseudomonadota</taxon>
        <taxon>Alphaproteobacteria</taxon>
        <taxon>Rhodobacterales</taxon>
        <taxon>Roseobacteraceae</taxon>
        <taxon>Palleronia</taxon>
    </lineage>
</organism>
<keyword evidence="1" id="KW-0812">Transmembrane</keyword>
<accession>A0A934IJ72</accession>
<dbReference type="Proteomes" id="UP000642488">
    <property type="component" value="Unassembled WGS sequence"/>
</dbReference>
<feature type="transmembrane region" description="Helical" evidence="1">
    <location>
        <begin position="49"/>
        <end position="67"/>
    </location>
</feature>
<dbReference type="Pfam" id="PF05656">
    <property type="entry name" value="DUF805"/>
    <property type="match status" value="1"/>
</dbReference>